<dbReference type="OrthoDB" id="5918411at2"/>
<dbReference type="InterPro" id="IPR043519">
    <property type="entry name" value="NT_sf"/>
</dbReference>
<evidence type="ECO:0008006" key="3">
    <source>
        <dbReference type="Google" id="ProtNLM"/>
    </source>
</evidence>
<evidence type="ECO:0000313" key="1">
    <source>
        <dbReference type="EMBL" id="GEP95862.1"/>
    </source>
</evidence>
<name>A0A512RJL6_9BACT</name>
<gene>
    <name evidence="1" type="ORF">CCY01nite_21220</name>
</gene>
<dbReference type="Proteomes" id="UP000321436">
    <property type="component" value="Unassembled WGS sequence"/>
</dbReference>
<keyword evidence="2" id="KW-1185">Reference proteome</keyword>
<dbReference type="AlphaFoldDB" id="A0A512RJL6"/>
<dbReference type="SUPFAM" id="SSF81301">
    <property type="entry name" value="Nucleotidyltransferase"/>
    <property type="match status" value="1"/>
</dbReference>
<comment type="caution">
    <text evidence="1">The sequence shown here is derived from an EMBL/GenBank/DDBJ whole genome shotgun (WGS) entry which is preliminary data.</text>
</comment>
<evidence type="ECO:0000313" key="2">
    <source>
        <dbReference type="Proteomes" id="UP000321436"/>
    </source>
</evidence>
<organism evidence="1 2">
    <name type="scientific">Chitinophaga cymbidii</name>
    <dbReference type="NCBI Taxonomy" id="1096750"/>
    <lineage>
        <taxon>Bacteria</taxon>
        <taxon>Pseudomonadati</taxon>
        <taxon>Bacteroidota</taxon>
        <taxon>Chitinophagia</taxon>
        <taxon>Chitinophagales</taxon>
        <taxon>Chitinophagaceae</taxon>
        <taxon>Chitinophaga</taxon>
    </lineage>
</organism>
<accession>A0A512RJL6</accession>
<sequence>MSIYKIRFEQIRQNKELSNLLSALERGFSRFGIDYYLVGAVSRDVWMSGINKILPGRTTGDIDFAIFINDKGVYEELKAYFIHHEGFSPYSGNAFVLIWKDGTEVDLLPFGAIEDENRRVSVSGNGYSTMHVDGFKEVYAQELPEIELEEIHQFKICTLPGIVLLKLIAWDDRPEARRDDIKDISDILKHFFNMYQDVIWEKHSDLFEDDNSELLNIAARALGREIAGIAIRDERLYKRIRHILKSNTAEPHTSKMALIMREYFDNTVQENFLLLQELKQGFEE</sequence>
<dbReference type="EMBL" id="BKAU01000001">
    <property type="protein sequence ID" value="GEP95862.1"/>
    <property type="molecule type" value="Genomic_DNA"/>
</dbReference>
<protein>
    <recommendedName>
        <fullName evidence="3">Nucleotidyltransferase</fullName>
    </recommendedName>
</protein>
<reference evidence="1 2" key="1">
    <citation type="submission" date="2019-07" db="EMBL/GenBank/DDBJ databases">
        <title>Whole genome shotgun sequence of Chitinophaga cymbidii NBRC 109752.</title>
        <authorList>
            <person name="Hosoyama A."/>
            <person name="Uohara A."/>
            <person name="Ohji S."/>
            <person name="Ichikawa N."/>
        </authorList>
    </citation>
    <scope>NUCLEOTIDE SEQUENCE [LARGE SCALE GENOMIC DNA]</scope>
    <source>
        <strain evidence="1 2">NBRC 109752</strain>
    </source>
</reference>
<proteinExistence type="predicted"/>